<evidence type="ECO:0000313" key="1">
    <source>
        <dbReference type="EMBL" id="MBB3733964.1"/>
    </source>
</evidence>
<keyword evidence="2" id="KW-1185">Reference proteome</keyword>
<evidence type="ECO:0000313" key="2">
    <source>
        <dbReference type="Proteomes" id="UP000579945"/>
    </source>
</evidence>
<gene>
    <name evidence="1" type="ORF">FHR33_009917</name>
</gene>
<proteinExistence type="predicted"/>
<dbReference type="AlphaFoldDB" id="A0A7W5VDA7"/>
<protein>
    <submittedName>
        <fullName evidence="1">Transposase-like protein</fullName>
    </submittedName>
</protein>
<dbReference type="Pfam" id="PF13551">
    <property type="entry name" value="HTH_29"/>
    <property type="match status" value="1"/>
</dbReference>
<dbReference type="InterPro" id="IPR009057">
    <property type="entry name" value="Homeodomain-like_sf"/>
</dbReference>
<name>A0A7W5VDA7_9ACTN</name>
<dbReference type="EMBL" id="JACIBV010000003">
    <property type="protein sequence ID" value="MBB3733964.1"/>
    <property type="molecule type" value="Genomic_DNA"/>
</dbReference>
<sequence length="77" mass="8276">MDASGLAGRARIVLACAEPGASNAQVARDLGMNVATVRRWRAAYAQGGIDALLDRPRTGRPKAELTVTEEERVTLQR</sequence>
<dbReference type="Gene3D" id="1.10.10.60">
    <property type="entry name" value="Homeodomain-like"/>
    <property type="match status" value="1"/>
</dbReference>
<accession>A0A7W5VDA7</accession>
<organism evidence="1 2">
    <name type="scientific">Nonomuraea dietziae</name>
    <dbReference type="NCBI Taxonomy" id="65515"/>
    <lineage>
        <taxon>Bacteria</taxon>
        <taxon>Bacillati</taxon>
        <taxon>Actinomycetota</taxon>
        <taxon>Actinomycetes</taxon>
        <taxon>Streptosporangiales</taxon>
        <taxon>Streptosporangiaceae</taxon>
        <taxon>Nonomuraea</taxon>
    </lineage>
</organism>
<comment type="caution">
    <text evidence="1">The sequence shown here is derived from an EMBL/GenBank/DDBJ whole genome shotgun (WGS) entry which is preliminary data.</text>
</comment>
<dbReference type="SUPFAM" id="SSF46689">
    <property type="entry name" value="Homeodomain-like"/>
    <property type="match status" value="1"/>
</dbReference>
<dbReference type="Proteomes" id="UP000579945">
    <property type="component" value="Unassembled WGS sequence"/>
</dbReference>
<reference evidence="1 2" key="1">
    <citation type="submission" date="2020-08" db="EMBL/GenBank/DDBJ databases">
        <title>Sequencing the genomes of 1000 actinobacteria strains.</title>
        <authorList>
            <person name="Klenk H.-P."/>
        </authorList>
    </citation>
    <scope>NUCLEOTIDE SEQUENCE [LARGE SCALE GENOMIC DNA]</scope>
    <source>
        <strain evidence="1 2">DSM 44320</strain>
    </source>
</reference>